<dbReference type="RefSeq" id="WP_380897178.1">
    <property type="nucleotide sequence ID" value="NZ_JBHTKY010000019.1"/>
</dbReference>
<dbReference type="SUPFAM" id="SSF53448">
    <property type="entry name" value="Nucleotide-diphospho-sugar transferases"/>
    <property type="match status" value="1"/>
</dbReference>
<gene>
    <name evidence="2" type="ORF">ACFQ2C_12795</name>
</gene>
<dbReference type="PANTHER" id="PTHR22916">
    <property type="entry name" value="GLYCOSYLTRANSFERASE"/>
    <property type="match status" value="1"/>
</dbReference>
<dbReference type="Gene3D" id="3.90.550.10">
    <property type="entry name" value="Spore Coat Polysaccharide Biosynthesis Protein SpsA, Chain A"/>
    <property type="match status" value="1"/>
</dbReference>
<evidence type="ECO:0000313" key="2">
    <source>
        <dbReference type="EMBL" id="MFD1166484.1"/>
    </source>
</evidence>
<sequence>MEKGLVSVILPVYNAASTIKESLVSVCNQTYTKLEIIVINDGSTDNSLEVIKEIAKNDGRIKIINKNNEGLIKGLNQGLSLANGEYIARMDADDLCYADRIEKQVKYLNKHLDIGLLGTAVKTFQKTNHEVSFLSDSNQIRLKLFFQNEFAHPSVMIRHQVLLDNELKYNDRYLHVEDYGLWSSISRISKVSNLKTPLLHYRVSDSSVSALATKKILERNEMHFRIYRDNFDLINLNYTDEDLSFHRAISGNSPYYFNRLEHFSVIESWFLTLEEEFKKLDGITDRDIQRVLSLQFYNASNKFTSLGLLFFAKYMKTKWSKSVGFKNNLRLFLKSFMKYKAEKAIPFDLA</sequence>
<dbReference type="EMBL" id="JBHTKY010000019">
    <property type="protein sequence ID" value="MFD1166484.1"/>
    <property type="molecule type" value="Genomic_DNA"/>
</dbReference>
<accession>A0ABW3RNC8</accession>
<feature type="domain" description="Glycosyltransferase 2-like" evidence="1">
    <location>
        <begin position="7"/>
        <end position="133"/>
    </location>
</feature>
<organism evidence="2 3">
    <name type="scientific">Sphingobacterium daejeonense</name>
    <dbReference type="NCBI Taxonomy" id="371142"/>
    <lineage>
        <taxon>Bacteria</taxon>
        <taxon>Pseudomonadati</taxon>
        <taxon>Bacteroidota</taxon>
        <taxon>Sphingobacteriia</taxon>
        <taxon>Sphingobacteriales</taxon>
        <taxon>Sphingobacteriaceae</taxon>
        <taxon>Sphingobacterium</taxon>
    </lineage>
</organism>
<evidence type="ECO:0000313" key="3">
    <source>
        <dbReference type="Proteomes" id="UP001597205"/>
    </source>
</evidence>
<reference evidence="3" key="1">
    <citation type="journal article" date="2019" name="Int. J. Syst. Evol. Microbiol.">
        <title>The Global Catalogue of Microorganisms (GCM) 10K type strain sequencing project: providing services to taxonomists for standard genome sequencing and annotation.</title>
        <authorList>
            <consortium name="The Broad Institute Genomics Platform"/>
            <consortium name="The Broad Institute Genome Sequencing Center for Infectious Disease"/>
            <person name="Wu L."/>
            <person name="Ma J."/>
        </authorList>
    </citation>
    <scope>NUCLEOTIDE SEQUENCE [LARGE SCALE GENOMIC DNA]</scope>
    <source>
        <strain evidence="3">CCUG 52468</strain>
    </source>
</reference>
<dbReference type="PANTHER" id="PTHR22916:SF3">
    <property type="entry name" value="UDP-GLCNAC:BETAGAL BETA-1,3-N-ACETYLGLUCOSAMINYLTRANSFERASE-LIKE PROTEIN 1"/>
    <property type="match status" value="1"/>
</dbReference>
<evidence type="ECO:0000259" key="1">
    <source>
        <dbReference type="Pfam" id="PF00535"/>
    </source>
</evidence>
<keyword evidence="3" id="KW-1185">Reference proteome</keyword>
<protein>
    <submittedName>
        <fullName evidence="2">Glycosyltransferase family 2 protein</fullName>
    </submittedName>
</protein>
<dbReference type="InterPro" id="IPR029044">
    <property type="entry name" value="Nucleotide-diphossugar_trans"/>
</dbReference>
<dbReference type="InterPro" id="IPR001173">
    <property type="entry name" value="Glyco_trans_2-like"/>
</dbReference>
<name>A0ABW3RNC8_9SPHI</name>
<dbReference type="Proteomes" id="UP001597205">
    <property type="component" value="Unassembled WGS sequence"/>
</dbReference>
<comment type="caution">
    <text evidence="2">The sequence shown here is derived from an EMBL/GenBank/DDBJ whole genome shotgun (WGS) entry which is preliminary data.</text>
</comment>
<proteinExistence type="predicted"/>
<dbReference type="Pfam" id="PF00535">
    <property type="entry name" value="Glycos_transf_2"/>
    <property type="match status" value="1"/>
</dbReference>